<dbReference type="InterPro" id="IPR050177">
    <property type="entry name" value="Lipid_A_modif_metabolic_enz"/>
</dbReference>
<keyword evidence="4" id="KW-1185">Reference proteome</keyword>
<protein>
    <submittedName>
        <fullName evidence="3">NAD-dependent epimerase/dehydratase family protein</fullName>
    </submittedName>
</protein>
<evidence type="ECO:0000313" key="4">
    <source>
        <dbReference type="Proteomes" id="UP001292216"/>
    </source>
</evidence>
<gene>
    <name evidence="3" type="ORF">U9M73_15435</name>
</gene>
<dbReference type="Gene3D" id="3.40.50.20">
    <property type="match status" value="1"/>
</dbReference>
<dbReference type="InterPro" id="IPR013815">
    <property type="entry name" value="ATP_grasp_subdomain_1"/>
</dbReference>
<dbReference type="PROSITE" id="PS50975">
    <property type="entry name" value="ATP_GRASP"/>
    <property type="match status" value="1"/>
</dbReference>
<dbReference type="EMBL" id="JAYERP010000001">
    <property type="protein sequence ID" value="MEA3571346.1"/>
    <property type="molecule type" value="Genomic_DNA"/>
</dbReference>
<dbReference type="PANTHER" id="PTHR43245">
    <property type="entry name" value="BIFUNCTIONAL POLYMYXIN RESISTANCE PROTEIN ARNA"/>
    <property type="match status" value="1"/>
</dbReference>
<dbReference type="Proteomes" id="UP001292216">
    <property type="component" value="Unassembled WGS sequence"/>
</dbReference>
<dbReference type="Pfam" id="PF01370">
    <property type="entry name" value="Epimerase"/>
    <property type="match status" value="1"/>
</dbReference>
<evidence type="ECO:0000256" key="1">
    <source>
        <dbReference type="PROSITE-ProRule" id="PRU00409"/>
    </source>
</evidence>
<dbReference type="InterPro" id="IPR001509">
    <property type="entry name" value="Epimerase_deHydtase"/>
</dbReference>
<dbReference type="SUPFAM" id="SSF56059">
    <property type="entry name" value="Glutathione synthetase ATP-binding domain-like"/>
    <property type="match status" value="1"/>
</dbReference>
<dbReference type="Gene3D" id="3.40.50.720">
    <property type="entry name" value="NAD(P)-binding Rossmann-like Domain"/>
    <property type="match status" value="1"/>
</dbReference>
<dbReference type="InterPro" id="IPR036291">
    <property type="entry name" value="NAD(P)-bd_dom_sf"/>
</dbReference>
<comment type="caution">
    <text evidence="3">The sequence shown here is derived from an EMBL/GenBank/DDBJ whole genome shotgun (WGS) entry which is preliminary data.</text>
</comment>
<keyword evidence="1" id="KW-0067">ATP-binding</keyword>
<dbReference type="Pfam" id="PF21360">
    <property type="entry name" value="PylC-like_N"/>
    <property type="match status" value="1"/>
</dbReference>
<dbReference type="Gene3D" id="3.30.470.20">
    <property type="entry name" value="ATP-grasp fold, B domain"/>
    <property type="match status" value="1"/>
</dbReference>
<feature type="domain" description="ATP-grasp" evidence="2">
    <location>
        <begin position="414"/>
        <end position="612"/>
    </location>
</feature>
<name>A0ABU5PN24_9BACL</name>
<dbReference type="Gene3D" id="3.30.1490.20">
    <property type="entry name" value="ATP-grasp fold, A domain"/>
    <property type="match status" value="1"/>
</dbReference>
<dbReference type="Pfam" id="PF15632">
    <property type="entry name" value="ATPgrasp_Ter"/>
    <property type="match status" value="1"/>
</dbReference>
<sequence>MLKGKKVFVSGGAGVIGTELVHKLVNAGADVLIGDLKPRPPHLPASVRYRQGDLNEISKEELAEFSPEYFFHLAATFERSEETYEFWEENYRHNLKLSHHLMDLLKDIGSLKRVVFASSYLIYNPDQYQFEQPAKEATPLTESSPIHPRNLCGAAKLMHEIELRFLQHFAGERLKTVSARIYRVYGKNSRDIVSRWIRALLNQETIQVYRKEGMFDYIYAEDVAEGLLRLALSEATGIVNLGNGRSRRVEDVLNILHRHFPDMQHVEMDSDIPFEASEADMSTFKAWTGWHPNRQLEDTIPELISHYKALMSSSSVDPEQAHRGNGVLVTSVARKVPLLKCVAGGITKLGKPLQLIGGDVNEQAIGRFFVDRFWTMPFLKNLSLEQLLEECKQQGIRHIIPTRDGELAYFAEAKQELARQGVHVMVSDVEAVRICLDKQLFYQKGSEWGFPVIVTGERIEEVQPANSTYVVKERFGAGSQSIGIQLSLEDAIKHAQGLEQPIFQPYISGFEVSVDVYVQQNGKCKGVVARKRELVIGGESQITTTFRHAELEQMCAAFAEKLGLYGHAVFQAIIDEQGGIHFIECNSRFGGASRLSVVAGLDTFYWFLLEAEGADLDEYPFIRSEHEKRLVRYAEDMIQ</sequence>
<proteinExistence type="predicted"/>
<dbReference type="RefSeq" id="WP_323077932.1">
    <property type="nucleotide sequence ID" value="NZ_CBCSKM010000001.1"/>
</dbReference>
<evidence type="ECO:0000259" key="2">
    <source>
        <dbReference type="PROSITE" id="PS50975"/>
    </source>
</evidence>
<evidence type="ECO:0000313" key="3">
    <source>
        <dbReference type="EMBL" id="MEA3571346.1"/>
    </source>
</evidence>
<keyword evidence="1" id="KW-0547">Nucleotide-binding</keyword>
<dbReference type="InterPro" id="IPR011761">
    <property type="entry name" value="ATP-grasp"/>
</dbReference>
<accession>A0ABU5PN24</accession>
<reference evidence="3 4" key="1">
    <citation type="submission" date="2023-12" db="EMBL/GenBank/DDBJ databases">
        <title>Whole genome sequencing of Paenibacillus phoenicis isolated from the Phoenix Mars Lander spacecraft assembly facility.</title>
        <authorList>
            <person name="Garcia A."/>
            <person name="Venkateswaran K."/>
        </authorList>
    </citation>
    <scope>NUCLEOTIDE SEQUENCE [LARGE SCALE GENOMIC DNA]</scope>
    <source>
        <strain evidence="3 4">3PO2SA</strain>
    </source>
</reference>
<organism evidence="3 4">
    <name type="scientific">Paenibacillus phoenicis</name>
    <dbReference type="NCBI Taxonomy" id="554117"/>
    <lineage>
        <taxon>Bacteria</taxon>
        <taxon>Bacillati</taxon>
        <taxon>Bacillota</taxon>
        <taxon>Bacilli</taxon>
        <taxon>Bacillales</taxon>
        <taxon>Paenibacillaceae</taxon>
        <taxon>Paenibacillus</taxon>
    </lineage>
</organism>
<dbReference type="InterPro" id="IPR048764">
    <property type="entry name" value="PylC_N"/>
</dbReference>
<dbReference type="SUPFAM" id="SSF51735">
    <property type="entry name" value="NAD(P)-binding Rossmann-fold domains"/>
    <property type="match status" value="1"/>
</dbReference>